<dbReference type="CDD" id="cd22851">
    <property type="entry name" value="SMN_N"/>
    <property type="match status" value="1"/>
</dbReference>
<sequence length="171" mass="18518">MSQRQGPLNEEAIWDDSALVDSWNDALKEYKKYHSIHTKGGSVRGVEEENSTATPNATFPAGGQKGWASSEPTTSGIEREDLAMEEGEAMSDGHEQVHLASSTGAGDLPPDADNTTGQCSAGFKFPAAFPLQTTLGSAQDENLKRLLMAWYYAGYYTGLTERNQQAQQPSQ</sequence>
<keyword evidence="9" id="KW-1185">Reference proteome</keyword>
<dbReference type="EMBL" id="JAAVMX010000005">
    <property type="protein sequence ID" value="KAF4508382.1"/>
    <property type="molecule type" value="Genomic_DNA"/>
</dbReference>
<dbReference type="Proteomes" id="UP000557566">
    <property type="component" value="Unassembled WGS sequence"/>
</dbReference>
<dbReference type="AlphaFoldDB" id="A0A8H4V4Y6"/>
<feature type="region of interest" description="Disordered" evidence="6">
    <location>
        <begin position="88"/>
        <end position="110"/>
    </location>
</feature>
<feature type="region of interest" description="Disordered" evidence="6">
    <location>
        <begin position="37"/>
        <end position="76"/>
    </location>
</feature>
<dbReference type="InterPro" id="IPR049481">
    <property type="entry name" value="SMN_G2-BD"/>
</dbReference>
<evidence type="ECO:0000259" key="7">
    <source>
        <dbReference type="Pfam" id="PF20636"/>
    </source>
</evidence>
<dbReference type="Pfam" id="PF20636">
    <property type="entry name" value="SMN_G2-BD"/>
    <property type="match status" value="1"/>
</dbReference>
<reference evidence="8 9" key="1">
    <citation type="journal article" date="2020" name="Genome Biol. Evol.">
        <title>A new high-quality draft genome assembly of the Chinese cordyceps Ophiocordyceps sinensis.</title>
        <authorList>
            <person name="Shu R."/>
            <person name="Zhang J."/>
            <person name="Meng Q."/>
            <person name="Zhang H."/>
            <person name="Zhou G."/>
            <person name="Li M."/>
            <person name="Wu P."/>
            <person name="Zhao Y."/>
            <person name="Chen C."/>
            <person name="Qin Q."/>
        </authorList>
    </citation>
    <scope>NUCLEOTIDE SEQUENCE [LARGE SCALE GENOMIC DNA]</scope>
    <source>
        <strain evidence="8 9">IOZ07</strain>
    </source>
</reference>
<dbReference type="PANTHER" id="PTHR39267:SF1">
    <property type="entry name" value="SURVIVAL MOTOR NEURON PROTEIN"/>
    <property type="match status" value="1"/>
</dbReference>
<evidence type="ECO:0000313" key="9">
    <source>
        <dbReference type="Proteomes" id="UP000557566"/>
    </source>
</evidence>
<comment type="similarity">
    <text evidence="2">Belongs to the SMN family.</text>
</comment>
<dbReference type="CDD" id="cd22852">
    <property type="entry name" value="SMN_C"/>
    <property type="match status" value="1"/>
</dbReference>
<dbReference type="OrthoDB" id="197400at2759"/>
<evidence type="ECO:0000256" key="3">
    <source>
        <dbReference type="ARBA" id="ARBA00022664"/>
    </source>
</evidence>
<protein>
    <recommendedName>
        <fullName evidence="7">Survival Motor Neuron Gemin2-binding domain-containing protein</fullName>
    </recommendedName>
</protein>
<comment type="subcellular location">
    <subcellularLocation>
        <location evidence="1">Nucleus</location>
    </subcellularLocation>
</comment>
<gene>
    <name evidence="8" type="ORF">G6O67_004767</name>
</gene>
<name>A0A8H4V4Y6_9HYPO</name>
<evidence type="ECO:0000256" key="5">
    <source>
        <dbReference type="ARBA" id="ARBA00023242"/>
    </source>
</evidence>
<evidence type="ECO:0000256" key="4">
    <source>
        <dbReference type="ARBA" id="ARBA00023187"/>
    </source>
</evidence>
<dbReference type="GO" id="GO:0005634">
    <property type="term" value="C:nucleus"/>
    <property type="evidence" value="ECO:0007669"/>
    <property type="project" value="UniProtKB-SubCell"/>
</dbReference>
<keyword evidence="3" id="KW-0507">mRNA processing</keyword>
<keyword evidence="4" id="KW-0508">mRNA splicing</keyword>
<keyword evidence="5" id="KW-0539">Nucleus</keyword>
<dbReference type="InterPro" id="IPR040424">
    <property type="entry name" value="Smn1"/>
</dbReference>
<dbReference type="GO" id="GO:0008380">
    <property type="term" value="P:RNA splicing"/>
    <property type="evidence" value="ECO:0007669"/>
    <property type="project" value="UniProtKB-KW"/>
</dbReference>
<evidence type="ECO:0000256" key="1">
    <source>
        <dbReference type="ARBA" id="ARBA00004123"/>
    </source>
</evidence>
<feature type="domain" description="Survival Motor Neuron Gemin2-binding" evidence="7">
    <location>
        <begin position="10"/>
        <end position="34"/>
    </location>
</feature>
<dbReference type="InterPro" id="IPR047313">
    <property type="entry name" value="SMN_C"/>
</dbReference>
<dbReference type="GO" id="GO:0006397">
    <property type="term" value="P:mRNA processing"/>
    <property type="evidence" value="ECO:0007669"/>
    <property type="project" value="UniProtKB-KW"/>
</dbReference>
<proteinExistence type="inferred from homology"/>
<organism evidence="8 9">
    <name type="scientific">Ophiocordyceps sinensis</name>
    <dbReference type="NCBI Taxonomy" id="72228"/>
    <lineage>
        <taxon>Eukaryota</taxon>
        <taxon>Fungi</taxon>
        <taxon>Dikarya</taxon>
        <taxon>Ascomycota</taxon>
        <taxon>Pezizomycotina</taxon>
        <taxon>Sordariomycetes</taxon>
        <taxon>Hypocreomycetidae</taxon>
        <taxon>Hypocreales</taxon>
        <taxon>Ophiocordycipitaceae</taxon>
        <taxon>Ophiocordyceps</taxon>
    </lineage>
</organism>
<evidence type="ECO:0000256" key="2">
    <source>
        <dbReference type="ARBA" id="ARBA00005371"/>
    </source>
</evidence>
<evidence type="ECO:0000256" key="6">
    <source>
        <dbReference type="SAM" id="MobiDB-lite"/>
    </source>
</evidence>
<comment type="caution">
    <text evidence="8">The sequence shown here is derived from an EMBL/GenBank/DDBJ whole genome shotgun (WGS) entry which is preliminary data.</text>
</comment>
<evidence type="ECO:0000313" key="8">
    <source>
        <dbReference type="EMBL" id="KAF4508382.1"/>
    </source>
</evidence>
<accession>A0A8H4V4Y6</accession>
<dbReference type="PANTHER" id="PTHR39267">
    <property type="entry name" value="SURVIVAL MOTOR NEURON-LIKE PROTEIN 1"/>
    <property type="match status" value="1"/>
</dbReference>